<dbReference type="Proteomes" id="UP000886700">
    <property type="component" value="Unplaced"/>
</dbReference>
<evidence type="ECO:0000313" key="2">
    <source>
        <dbReference type="RefSeq" id="XP_040584352.1"/>
    </source>
</evidence>
<accession>A0ABM2W1L8</accession>
<name>A0ABM2W1L8_MESAU</name>
<gene>
    <name evidence="2" type="primary">LOC121132915</name>
</gene>
<evidence type="ECO:0000313" key="1">
    <source>
        <dbReference type="Proteomes" id="UP000886700"/>
    </source>
</evidence>
<keyword evidence="1" id="KW-1185">Reference proteome</keyword>
<proteinExistence type="predicted"/>
<reference evidence="2" key="1">
    <citation type="submission" date="2025-08" db="UniProtKB">
        <authorList>
            <consortium name="RefSeq"/>
        </authorList>
    </citation>
    <scope>IDENTIFICATION</scope>
    <source>
        <tissue evidence="2">Liver</tissue>
    </source>
</reference>
<dbReference type="RefSeq" id="XP_040584352.1">
    <property type="nucleotide sequence ID" value="XM_040728418.1"/>
</dbReference>
<dbReference type="GeneID" id="121132915"/>
<protein>
    <submittedName>
        <fullName evidence="2">Uncharacterized protein LOC121132915</fullName>
    </submittedName>
</protein>
<sequence length="214" mass="24051">MAEEVCVCYNFKMEHVLETITAGGSPRNYLKPSSPLERQLKPDAVALRLTRRSWALPSKPWRTEDSPSPKSWTGIMVCVCLGEGCSGTTEELVTENPCVIGPQVHAMSEPFVQLGNFFEYETLKDSAGVSCNSSRPTLAEKSTLRKVFLDDCLLFWLPLQQLLGSMSQMPNFFKEQLSGHTLGILFHFEVLWVRTLAYDYAIQPMTPEAFLSFS</sequence>
<organism evidence="1 2">
    <name type="scientific">Mesocricetus auratus</name>
    <name type="common">Golden hamster</name>
    <dbReference type="NCBI Taxonomy" id="10036"/>
    <lineage>
        <taxon>Eukaryota</taxon>
        <taxon>Metazoa</taxon>
        <taxon>Chordata</taxon>
        <taxon>Craniata</taxon>
        <taxon>Vertebrata</taxon>
        <taxon>Euteleostomi</taxon>
        <taxon>Mammalia</taxon>
        <taxon>Eutheria</taxon>
        <taxon>Euarchontoglires</taxon>
        <taxon>Glires</taxon>
        <taxon>Rodentia</taxon>
        <taxon>Myomorpha</taxon>
        <taxon>Muroidea</taxon>
        <taxon>Cricetidae</taxon>
        <taxon>Cricetinae</taxon>
        <taxon>Mesocricetus</taxon>
    </lineage>
</organism>